<organism evidence="3 4">
    <name type="scientific">Paraconexibacter antarcticus</name>
    <dbReference type="NCBI Taxonomy" id="2949664"/>
    <lineage>
        <taxon>Bacteria</taxon>
        <taxon>Bacillati</taxon>
        <taxon>Actinomycetota</taxon>
        <taxon>Thermoleophilia</taxon>
        <taxon>Solirubrobacterales</taxon>
        <taxon>Paraconexibacteraceae</taxon>
        <taxon>Paraconexibacter</taxon>
    </lineage>
</organism>
<keyword evidence="4" id="KW-1185">Reference proteome</keyword>
<gene>
    <name evidence="3" type="ORF">NBH00_14055</name>
</gene>
<evidence type="ECO:0000313" key="3">
    <source>
        <dbReference type="EMBL" id="UTI62486.1"/>
    </source>
</evidence>
<name>A0ABY5DLV5_9ACTN</name>
<dbReference type="InterPro" id="IPR050879">
    <property type="entry name" value="Acyltransferase_3"/>
</dbReference>
<evidence type="ECO:0000259" key="2">
    <source>
        <dbReference type="Pfam" id="PF01757"/>
    </source>
</evidence>
<feature type="transmembrane region" description="Helical" evidence="1">
    <location>
        <begin position="352"/>
        <end position="374"/>
    </location>
</feature>
<dbReference type="InterPro" id="IPR002656">
    <property type="entry name" value="Acyl_transf_3_dom"/>
</dbReference>
<evidence type="ECO:0000313" key="4">
    <source>
        <dbReference type="Proteomes" id="UP001056035"/>
    </source>
</evidence>
<protein>
    <submittedName>
        <fullName evidence="3">Acyltransferase</fullName>
    </submittedName>
</protein>
<feature type="transmembrane region" description="Helical" evidence="1">
    <location>
        <begin position="177"/>
        <end position="197"/>
    </location>
</feature>
<dbReference type="GO" id="GO:0016746">
    <property type="term" value="F:acyltransferase activity"/>
    <property type="evidence" value="ECO:0007669"/>
    <property type="project" value="UniProtKB-KW"/>
</dbReference>
<evidence type="ECO:0000256" key="1">
    <source>
        <dbReference type="SAM" id="Phobius"/>
    </source>
</evidence>
<keyword evidence="1" id="KW-0812">Transmembrane</keyword>
<feature type="transmembrane region" description="Helical" evidence="1">
    <location>
        <begin position="217"/>
        <end position="239"/>
    </location>
</feature>
<keyword evidence="1" id="KW-1133">Transmembrane helix</keyword>
<dbReference type="Pfam" id="PF01757">
    <property type="entry name" value="Acyl_transf_3"/>
    <property type="match status" value="1"/>
</dbReference>
<dbReference type="Proteomes" id="UP001056035">
    <property type="component" value="Chromosome"/>
</dbReference>
<feature type="transmembrane region" description="Helical" evidence="1">
    <location>
        <begin position="134"/>
        <end position="165"/>
    </location>
</feature>
<keyword evidence="3" id="KW-0808">Transferase</keyword>
<feature type="transmembrane region" description="Helical" evidence="1">
    <location>
        <begin position="251"/>
        <end position="269"/>
    </location>
</feature>
<dbReference type="RefSeq" id="WP_254569223.1">
    <property type="nucleotide sequence ID" value="NZ_CP098502.1"/>
</dbReference>
<feature type="transmembrane region" description="Helical" evidence="1">
    <location>
        <begin position="52"/>
        <end position="71"/>
    </location>
</feature>
<feature type="transmembrane region" description="Helical" evidence="1">
    <location>
        <begin position="92"/>
        <end position="114"/>
    </location>
</feature>
<feature type="transmembrane region" description="Helical" evidence="1">
    <location>
        <begin position="321"/>
        <end position="340"/>
    </location>
</feature>
<reference evidence="3 4" key="1">
    <citation type="submission" date="2022-06" db="EMBL/GenBank/DDBJ databases">
        <title>Paraconexibacter antarcticus.</title>
        <authorList>
            <person name="Kim C.S."/>
        </authorList>
    </citation>
    <scope>NUCLEOTIDE SEQUENCE [LARGE SCALE GENOMIC DNA]</scope>
    <source>
        <strain evidence="3 4">02-257</strain>
    </source>
</reference>
<keyword evidence="3" id="KW-0012">Acyltransferase</keyword>
<feature type="transmembrane region" description="Helical" evidence="1">
    <location>
        <begin position="20"/>
        <end position="40"/>
    </location>
</feature>
<dbReference type="PANTHER" id="PTHR23028:SF53">
    <property type="entry name" value="ACYL_TRANSF_3 DOMAIN-CONTAINING PROTEIN"/>
    <property type="match status" value="1"/>
</dbReference>
<feature type="transmembrane region" description="Helical" evidence="1">
    <location>
        <begin position="289"/>
        <end position="309"/>
    </location>
</feature>
<dbReference type="PANTHER" id="PTHR23028">
    <property type="entry name" value="ACETYLTRANSFERASE"/>
    <property type="match status" value="1"/>
</dbReference>
<dbReference type="EMBL" id="CP098502">
    <property type="protein sequence ID" value="UTI62486.1"/>
    <property type="molecule type" value="Genomic_DNA"/>
</dbReference>
<feature type="domain" description="Acyltransferase 3" evidence="2">
    <location>
        <begin position="15"/>
        <end position="370"/>
    </location>
</feature>
<proteinExistence type="predicted"/>
<sequence>MTTRAVAASTRVRFPYFDALRAIAALSVLVTHASGLTAFNSGNPLGAITARLNVGVAVFFVLSGFLLYRPFVAARLGGRPAPSILGYARRRALRIVPAYWLALTSLAIVVPRFVHGPFTSDWWAYYGFVSNWNPIWVVTGIAPAWSLCVEMAFYVALPFIALAAARGLHGRTRERQVKLELVALAASAAVALAGRALVFHNDPSTLFPVSLPGNWTWFTGGMGLAVLSVGYAGVPTVALPRPLRFVAEHPGWTWGAAGAVMLFMASPLVGLPRTFDYRYSNAAFQAEHLLYVTFAVLLVAPAVFMGDGRGWPHRLLARRELNLLGTVSYGIFLYHLPLMARFQHVADRPGGFLWLTLLTFVVATAAATASYVLVERPLLRFKDGWRSGLGRPAAPGAVATDPAR</sequence>
<accession>A0ABY5DLV5</accession>
<keyword evidence="1" id="KW-0472">Membrane</keyword>